<comment type="caution">
    <text evidence="3">The sequence shown here is derived from an EMBL/GenBank/DDBJ whole genome shotgun (WGS) entry which is preliminary data.</text>
</comment>
<protein>
    <submittedName>
        <fullName evidence="3">Uncharacterized protein</fullName>
    </submittedName>
</protein>
<evidence type="ECO:0000313" key="4">
    <source>
        <dbReference type="EMBL" id="RLN76333.1"/>
    </source>
</evidence>
<keyword evidence="5" id="KW-1185">Reference proteome</keyword>
<dbReference type="Proteomes" id="UP000285883">
    <property type="component" value="Unassembled WGS sequence"/>
</dbReference>
<dbReference type="EMBL" id="JPWV03000260">
    <property type="protein sequence ID" value="KAG2519836.1"/>
    <property type="molecule type" value="Genomic_DNA"/>
</dbReference>
<accession>A0A3R7J360</accession>
<dbReference type="Proteomes" id="UP000285624">
    <property type="component" value="Unassembled WGS sequence"/>
</dbReference>
<evidence type="ECO:0000313" key="1">
    <source>
        <dbReference type="EMBL" id="KAG2519836.1"/>
    </source>
</evidence>
<dbReference type="Proteomes" id="UP000792063">
    <property type="component" value="Unassembled WGS sequence"/>
</dbReference>
<dbReference type="EMBL" id="MBDN02000326">
    <property type="protein sequence ID" value="RLN76333.1"/>
    <property type="molecule type" value="Genomic_DNA"/>
</dbReference>
<proteinExistence type="predicted"/>
<reference evidence="1" key="3">
    <citation type="submission" date="2020-06" db="EMBL/GenBank/DDBJ databases">
        <authorList>
            <person name="Studholme D.J."/>
        </authorList>
    </citation>
    <scope>NUCLEOTIDE SEQUENCE</scope>
    <source>
        <strain evidence="1">NZFS 2646</strain>
        <strain evidence="2">NZFS 3630</strain>
    </source>
</reference>
<evidence type="ECO:0000313" key="6">
    <source>
        <dbReference type="Proteomes" id="UP000285883"/>
    </source>
</evidence>
<dbReference type="EMBL" id="MAYM02001664">
    <property type="protein sequence ID" value="RLN14047.1"/>
    <property type="molecule type" value="Genomic_DNA"/>
</dbReference>
<organism evidence="3 6">
    <name type="scientific">Phytophthora kernoviae</name>
    <dbReference type="NCBI Taxonomy" id="325452"/>
    <lineage>
        <taxon>Eukaryota</taxon>
        <taxon>Sar</taxon>
        <taxon>Stramenopiles</taxon>
        <taxon>Oomycota</taxon>
        <taxon>Peronosporomycetes</taxon>
        <taxon>Peronosporales</taxon>
        <taxon>Peronosporaceae</taxon>
        <taxon>Phytophthora</taxon>
    </lineage>
</organism>
<sequence>MQIRMRRTSEALRRCISQRWGVTHSVSSCYWTTMQTLSEKMWTTTRRCLLQSKVAILAVLDSCNVQWPKLQCMMMQRSRYAQVPVRHAWIMLCKKILLTQWQVFESLYPAK</sequence>
<evidence type="ECO:0000313" key="5">
    <source>
        <dbReference type="Proteomes" id="UP000285624"/>
    </source>
</evidence>
<reference evidence="1" key="1">
    <citation type="journal article" date="2015" name="Genom Data">
        <title>Genome sequences of six Phytophthora species associated with forests in New Zealand.</title>
        <authorList>
            <person name="Studholme D.J."/>
            <person name="McDougal R.L."/>
            <person name="Sambles C."/>
            <person name="Hansen E."/>
            <person name="Hardy G."/>
            <person name="Grant M."/>
            <person name="Ganley R.J."/>
            <person name="Williams N.M."/>
        </authorList>
    </citation>
    <scope>NUCLEOTIDE SEQUENCE</scope>
    <source>
        <strain evidence="1">NZFS 2646</strain>
        <strain evidence="2">NZFS 3630</strain>
    </source>
</reference>
<dbReference type="EMBL" id="JPWU03000255">
    <property type="protein sequence ID" value="KAG2521276.1"/>
    <property type="molecule type" value="Genomic_DNA"/>
</dbReference>
<evidence type="ECO:0000313" key="2">
    <source>
        <dbReference type="EMBL" id="KAG2521276.1"/>
    </source>
</evidence>
<dbReference type="Proteomes" id="UP000785171">
    <property type="component" value="Unassembled WGS sequence"/>
</dbReference>
<name>A0A3R7J360_9STRA</name>
<dbReference type="AlphaFoldDB" id="A0A3R7J360"/>
<evidence type="ECO:0000313" key="3">
    <source>
        <dbReference type="EMBL" id="RLN14047.1"/>
    </source>
</evidence>
<gene>
    <name evidence="3" type="ORF">BBI17_007579</name>
    <name evidence="4" type="ORF">BBO99_00007634</name>
    <name evidence="1" type="ORF">JM16_005846</name>
    <name evidence="2" type="ORF">JM18_005978</name>
</gene>
<reference evidence="5 6" key="2">
    <citation type="submission" date="2018-07" db="EMBL/GenBank/DDBJ databases">
        <title>Genome sequencing of oomycete isolates from Chile give support for New Zealand origin for Phytophthora kernoviae and make available the first Nothophytophthora sp. genome.</title>
        <authorList>
            <person name="Studholme D.J."/>
            <person name="Sanfuentes E."/>
            <person name="Panda P."/>
            <person name="Hill R."/>
            <person name="Sambles C."/>
            <person name="Grant M."/>
            <person name="Williams N.M."/>
            <person name="Mcdougal R.L."/>
        </authorList>
    </citation>
    <scope>NUCLEOTIDE SEQUENCE [LARGE SCALE GENOMIC DNA]</scope>
    <source>
        <strain evidence="3">Chile2</strain>
        <strain evidence="4">Chile4</strain>
    </source>
</reference>